<reference evidence="3" key="1">
    <citation type="submission" date="2016-10" db="EMBL/GenBank/DDBJ databases">
        <authorList>
            <person name="Varghese N."/>
            <person name="Submissions S."/>
        </authorList>
    </citation>
    <scope>NUCLEOTIDE SEQUENCE [LARGE SCALE GENOMIC DNA]</scope>
    <source>
        <strain evidence="3">DSM 23920</strain>
    </source>
</reference>
<organism evidence="2 3">
    <name type="scientific">Chitinophaga terrae</name>
    <name type="common">ex Kim and Jung 2007</name>
    <dbReference type="NCBI Taxonomy" id="408074"/>
    <lineage>
        <taxon>Bacteria</taxon>
        <taxon>Pseudomonadati</taxon>
        <taxon>Bacteroidota</taxon>
        <taxon>Chitinophagia</taxon>
        <taxon>Chitinophagales</taxon>
        <taxon>Chitinophagaceae</taxon>
        <taxon>Chitinophaga</taxon>
    </lineage>
</organism>
<evidence type="ECO:0000259" key="1">
    <source>
        <dbReference type="Pfam" id="PF13569"/>
    </source>
</evidence>
<proteinExistence type="predicted"/>
<dbReference type="OrthoDB" id="9763697at2"/>
<dbReference type="Pfam" id="PF13569">
    <property type="entry name" value="DUF4132"/>
    <property type="match status" value="1"/>
</dbReference>
<dbReference type="AlphaFoldDB" id="A0A1H4EMJ3"/>
<evidence type="ECO:0000313" key="2">
    <source>
        <dbReference type="EMBL" id="SEA86273.1"/>
    </source>
</evidence>
<dbReference type="RefSeq" id="WP_089763545.1">
    <property type="nucleotide sequence ID" value="NZ_BKAT01000032.1"/>
</dbReference>
<name>A0A1H4EMJ3_9BACT</name>
<dbReference type="InterPro" id="IPR025406">
    <property type="entry name" value="DUF4132"/>
</dbReference>
<keyword evidence="3" id="KW-1185">Reference proteome</keyword>
<accession>A0A1H4EMJ3</accession>
<dbReference type="EMBL" id="FNRL01000019">
    <property type="protein sequence ID" value="SEA86273.1"/>
    <property type="molecule type" value="Genomic_DNA"/>
</dbReference>
<gene>
    <name evidence="2" type="ORF">SAMN05660909_03841</name>
</gene>
<evidence type="ECO:0000313" key="3">
    <source>
        <dbReference type="Proteomes" id="UP000199656"/>
    </source>
</evidence>
<dbReference type="InterPro" id="IPR011030">
    <property type="entry name" value="Lipovitellin_superhlx_dom"/>
</dbReference>
<dbReference type="Proteomes" id="UP000199656">
    <property type="component" value="Unassembled WGS sequence"/>
</dbReference>
<feature type="domain" description="DUF4132" evidence="1">
    <location>
        <begin position="676"/>
        <end position="853"/>
    </location>
</feature>
<dbReference type="SUPFAM" id="SSF48431">
    <property type="entry name" value="Lipovitellin-phosvitin complex, superhelical domain"/>
    <property type="match status" value="1"/>
</dbReference>
<dbReference type="InterPro" id="IPR011989">
    <property type="entry name" value="ARM-like"/>
</dbReference>
<dbReference type="Gene3D" id="1.25.10.10">
    <property type="entry name" value="Leucine-rich Repeat Variant"/>
    <property type="match status" value="1"/>
</dbReference>
<protein>
    <recommendedName>
        <fullName evidence="1">DUF4132 domain-containing protein</fullName>
    </recommendedName>
</protein>
<sequence length="944" mass="106517">MPYTKETLLPLVEELKQRNNYENIAATIQAGVDFLTGQSFEIPIFTEVAAAQPLGRFTALLQAPDLWNENDRLVLQLISSPVTWEACKDAFLKTLIPTLDLPGTSSSIVQRFSNFTNFLQQQGCTPEEIGSAMIDHSGHGNNYDLSPLKFSPLRKFLQDLIKSADHQTVSAYLQRWKAKGWNSLFYRLLAKGHPDKEAEYLDSIFRSTAHAAPLMKVMLQQNFTRFEPLIENAVAQWSSAAAFNNALSGYYLLAGHLPEKYLQKMIAAAYSFLDSDANDADNKENELAVKELLKHDLQNVVPYLQQHVAGKRSLHSGAFQAIADALQNEAVPLLLQALQNDYDARTVLPVLVQLDPKLYVDELWPFTLHSLKSVRSLVAPVLATHPQALEKAGELLQHKKADQRLTAVQILCRINTPEAHQILQATLHKEVNDDARDLMIETLGAGQSGSVEELVAAARKRNKLSKPLDRSIDETFFPPLYLLDGTVASADTVRFLLYRMSRAQGIKPDLEAKQLLQQVDRARSSTFGQYLFQLFLDSGSDTKLKYLLMIAAATSDDSLVVPLQTTVQHWIDTKKFKLMEIGVGALAMHGSHAALRAVEFFTRRYRTKKANVGLAAMAALQAAAEEQGVNVHELCDNIVPTFDFENRYKTFMIKDEVYYASLDQNFKPIFFNKKYKLLKSLPAAVAPATKESFKSLAKAIAEVVKIQAERFEQFLVMQRKWKVNQWKQMVQQSVILHLLATKILWAVFDENGQLINCFSYKEDGSMTDIADAPVFLPANAKISIAHPVYLESGVLQCWKQKFIAENITPVFPQLERPVAALVPEAALNTLVLDFEDLVMQTESFARHMEQKGWKLSEGMEGEYLYSWYKTNEEQQLEAIIEMSSIYQDDSFHYRLGSMYFVDKTKTSLRWFNNVDKEALDCLLPLKNVPPVFYSEAIMDLASNS</sequence>
<dbReference type="STRING" id="408074.SAMN05660909_03841"/>